<dbReference type="AlphaFoldDB" id="A0A6M9PV66"/>
<organism evidence="1 2">
    <name type="scientific">Polynucleobacter antarcticus</name>
    <dbReference type="NCBI Taxonomy" id="1743162"/>
    <lineage>
        <taxon>Bacteria</taxon>
        <taxon>Pseudomonadati</taxon>
        <taxon>Pseudomonadota</taxon>
        <taxon>Betaproteobacteria</taxon>
        <taxon>Burkholderiales</taxon>
        <taxon>Burkholderiaceae</taxon>
        <taxon>Polynucleobacter</taxon>
    </lineage>
</organism>
<keyword evidence="2" id="KW-1185">Reference proteome</keyword>
<dbReference type="Proteomes" id="UP000500806">
    <property type="component" value="Chromosome"/>
</dbReference>
<dbReference type="KEGG" id="pani:DCO16_06910"/>
<accession>A0A6M9PV66</accession>
<proteinExistence type="predicted"/>
<protein>
    <submittedName>
        <fullName evidence="1">Uncharacterized protein</fullName>
    </submittedName>
</protein>
<gene>
    <name evidence="1" type="ORF">DCO16_06910</name>
</gene>
<dbReference type="EMBL" id="CP028941">
    <property type="protein sequence ID" value="QKM62807.1"/>
    <property type="molecule type" value="Genomic_DNA"/>
</dbReference>
<evidence type="ECO:0000313" key="2">
    <source>
        <dbReference type="Proteomes" id="UP000500806"/>
    </source>
</evidence>
<reference evidence="1 2" key="1">
    <citation type="submission" date="2018-04" db="EMBL/GenBank/DDBJ databases">
        <title>Polynucleobacter sp. LimPoW16 genome.</title>
        <authorList>
            <person name="Hahn M.W."/>
        </authorList>
    </citation>
    <scope>NUCLEOTIDE SEQUENCE [LARGE SCALE GENOMIC DNA]</scope>
    <source>
        <strain evidence="1 2">LimPoW16</strain>
    </source>
</reference>
<sequence>MGLLLLFLMNGSEPICHKVSHSIMRGLASQRTWGLCVEKRAVDAKTTKMGLFLRFLHILYKHTVY</sequence>
<name>A0A6M9PV66_9BURK</name>
<evidence type="ECO:0000313" key="1">
    <source>
        <dbReference type="EMBL" id="QKM62807.1"/>
    </source>
</evidence>